<accession>A0A1Y1RX92</accession>
<dbReference type="Proteomes" id="UP000192343">
    <property type="component" value="Unassembled WGS sequence"/>
</dbReference>
<name>A0A1Y1RX92_9SPIO</name>
<dbReference type="SMART" id="SM00917">
    <property type="entry name" value="LeuA_dimer"/>
    <property type="match status" value="1"/>
</dbReference>
<dbReference type="PROSITE" id="PS00816">
    <property type="entry name" value="AIPM_HOMOCIT_SYNTH_2"/>
    <property type="match status" value="1"/>
</dbReference>
<comment type="cofactor">
    <cofactor evidence="10">
        <name>Mg(2+)</name>
        <dbReference type="ChEBI" id="CHEBI:18420"/>
    </cofactor>
</comment>
<comment type="subunit">
    <text evidence="10">Homodimer.</text>
</comment>
<reference evidence="12 13" key="1">
    <citation type="submission" date="2017-03" db="EMBL/GenBank/DDBJ databases">
        <title>Draft Genome sequence of Marispirochaeta sp. strain JC444.</title>
        <authorList>
            <person name="Shivani Y."/>
            <person name="Subhash Y."/>
            <person name="Sasikala C."/>
            <person name="Ramana C."/>
        </authorList>
    </citation>
    <scope>NUCLEOTIDE SEQUENCE [LARGE SCALE GENOMIC DNA]</scope>
    <source>
        <strain evidence="12 13">JC444</strain>
    </source>
</reference>
<keyword evidence="9 10" id="KW-0100">Branched-chain amino acid biosynthesis</keyword>
<evidence type="ECO:0000256" key="4">
    <source>
        <dbReference type="ARBA" id="ARBA00012973"/>
    </source>
</evidence>
<keyword evidence="7 10" id="KW-0808">Transferase</keyword>
<evidence type="ECO:0000256" key="2">
    <source>
        <dbReference type="ARBA" id="ARBA00004689"/>
    </source>
</evidence>
<dbReference type="Gene3D" id="3.20.20.70">
    <property type="entry name" value="Aldolase class I"/>
    <property type="match status" value="1"/>
</dbReference>
<dbReference type="OrthoDB" id="9804858at2"/>
<dbReference type="InterPro" id="IPR013785">
    <property type="entry name" value="Aldolase_TIM"/>
</dbReference>
<dbReference type="InterPro" id="IPR002034">
    <property type="entry name" value="AIPM/Hcit_synth_CS"/>
</dbReference>
<feature type="binding site" evidence="10">
    <location>
        <position position="37"/>
    </location>
    <ligand>
        <name>Mg(2+)</name>
        <dbReference type="ChEBI" id="CHEBI:18420"/>
    </ligand>
</feature>
<dbReference type="SUPFAM" id="SSF51569">
    <property type="entry name" value="Aldolase"/>
    <property type="match status" value="1"/>
</dbReference>
<keyword evidence="10" id="KW-0460">Magnesium</keyword>
<evidence type="ECO:0000313" key="13">
    <source>
        <dbReference type="Proteomes" id="UP000192343"/>
    </source>
</evidence>
<dbReference type="PROSITE" id="PS00815">
    <property type="entry name" value="AIPM_HOMOCIT_SYNTH_1"/>
    <property type="match status" value="1"/>
</dbReference>
<protein>
    <recommendedName>
        <fullName evidence="4 10">2-isopropylmalate synthase</fullName>
        <ecNumber evidence="4 10">2.3.3.13</ecNumber>
    </recommendedName>
    <alternativeName>
        <fullName evidence="10">Alpha-IPM synthase</fullName>
    </alternativeName>
    <alternativeName>
        <fullName evidence="10">Alpha-isopropylmalate synthase</fullName>
    </alternativeName>
</protein>
<dbReference type="PROSITE" id="PS50991">
    <property type="entry name" value="PYR_CT"/>
    <property type="match status" value="1"/>
</dbReference>
<dbReference type="InterPro" id="IPR000891">
    <property type="entry name" value="PYR_CT"/>
</dbReference>
<comment type="pathway">
    <text evidence="2 10">Amino-acid biosynthesis; L-leucine biosynthesis; L-leucine from 3-methyl-2-oxobutanoate: step 1/4.</text>
</comment>
<dbReference type="EMBL" id="MWQY01000015">
    <property type="protein sequence ID" value="ORC34177.1"/>
    <property type="molecule type" value="Genomic_DNA"/>
</dbReference>
<dbReference type="InterPro" id="IPR005668">
    <property type="entry name" value="IPM_Synthase"/>
</dbReference>
<dbReference type="AlphaFoldDB" id="A0A1Y1RX92"/>
<dbReference type="UniPathway" id="UPA00048">
    <property type="reaction ID" value="UER00070"/>
</dbReference>
<dbReference type="CDD" id="cd07942">
    <property type="entry name" value="DRE_TIM_LeuA"/>
    <property type="match status" value="1"/>
</dbReference>
<evidence type="ECO:0000256" key="5">
    <source>
        <dbReference type="ARBA" id="ARBA00022430"/>
    </source>
</evidence>
<dbReference type="PANTHER" id="PTHR46911:SF1">
    <property type="entry name" value="2-ISOPROPYLMALATE SYNTHASE"/>
    <property type="match status" value="1"/>
</dbReference>
<feature type="binding site" evidence="10">
    <location>
        <position position="241"/>
    </location>
    <ligand>
        <name>Mg(2+)</name>
        <dbReference type="ChEBI" id="CHEBI:18420"/>
    </ligand>
</feature>
<dbReference type="NCBIfam" id="NF002991">
    <property type="entry name" value="PRK03739.1"/>
    <property type="match status" value="1"/>
</dbReference>
<proteinExistence type="inferred from homology"/>
<dbReference type="HAMAP" id="MF_00572">
    <property type="entry name" value="LeuA_type2"/>
    <property type="match status" value="1"/>
</dbReference>
<evidence type="ECO:0000256" key="7">
    <source>
        <dbReference type="ARBA" id="ARBA00022679"/>
    </source>
</evidence>
<comment type="subcellular location">
    <subcellularLocation>
        <location evidence="10">Cytoplasm</location>
    </subcellularLocation>
</comment>
<keyword evidence="8 10" id="KW-0479">Metal-binding</keyword>
<comment type="caution">
    <text evidence="12">The sequence shown here is derived from an EMBL/GenBank/DDBJ whole genome shotgun (WGS) entry which is preliminary data.</text>
</comment>
<evidence type="ECO:0000256" key="3">
    <source>
        <dbReference type="ARBA" id="ARBA00009767"/>
    </source>
</evidence>
<feature type="binding site" evidence="10">
    <location>
        <position position="277"/>
    </location>
    <ligand>
        <name>Mg(2+)</name>
        <dbReference type="ChEBI" id="CHEBI:18420"/>
    </ligand>
</feature>
<dbReference type="EC" id="2.3.3.13" evidence="4 10"/>
<evidence type="ECO:0000256" key="6">
    <source>
        <dbReference type="ARBA" id="ARBA00022605"/>
    </source>
</evidence>
<keyword evidence="13" id="KW-1185">Reference proteome</keyword>
<dbReference type="GO" id="GO:0009098">
    <property type="term" value="P:L-leucine biosynthetic process"/>
    <property type="evidence" value="ECO:0007669"/>
    <property type="project" value="UniProtKB-UniRule"/>
</dbReference>
<dbReference type="Pfam" id="PF08502">
    <property type="entry name" value="LeuA_dimer"/>
    <property type="match status" value="1"/>
</dbReference>
<feature type="binding site" evidence="10">
    <location>
        <position position="243"/>
    </location>
    <ligand>
        <name>Mg(2+)</name>
        <dbReference type="ChEBI" id="CHEBI:18420"/>
    </ligand>
</feature>
<evidence type="ECO:0000256" key="9">
    <source>
        <dbReference type="ARBA" id="ARBA00023304"/>
    </source>
</evidence>
<evidence type="ECO:0000256" key="10">
    <source>
        <dbReference type="HAMAP-Rule" id="MF_00572"/>
    </source>
</evidence>
<dbReference type="InterPro" id="IPR054692">
    <property type="entry name" value="LeuA-like_post-cat"/>
</dbReference>
<organism evidence="12 13">
    <name type="scientific">Marispirochaeta aestuarii</name>
    <dbReference type="NCBI Taxonomy" id="1963862"/>
    <lineage>
        <taxon>Bacteria</taxon>
        <taxon>Pseudomonadati</taxon>
        <taxon>Spirochaetota</taxon>
        <taxon>Spirochaetia</taxon>
        <taxon>Spirochaetales</taxon>
        <taxon>Spirochaetaceae</taxon>
        <taxon>Marispirochaeta</taxon>
    </lineage>
</organism>
<dbReference type="GO" id="GO:0003852">
    <property type="term" value="F:2-isopropylmalate synthase activity"/>
    <property type="evidence" value="ECO:0007669"/>
    <property type="project" value="UniProtKB-UniRule"/>
</dbReference>
<dbReference type="PANTHER" id="PTHR46911">
    <property type="match status" value="1"/>
</dbReference>
<comment type="function">
    <text evidence="10">Catalyzes the condensation of the acetyl group of acetyl-CoA with 3-methyl-2-oxobutanoate (2-ketoisovalerate) to form 3-carboxy-3-hydroxy-4-methylpentanoate (2-isopropylmalate).</text>
</comment>
<evidence type="ECO:0000256" key="1">
    <source>
        <dbReference type="ARBA" id="ARBA00000064"/>
    </source>
</evidence>
<comment type="similarity">
    <text evidence="3 10">Belongs to the alpha-IPM synthase/homocitrate synthase family. LeuA type 2 subfamily.</text>
</comment>
<dbReference type="SUPFAM" id="SSF110921">
    <property type="entry name" value="2-isopropylmalate synthase LeuA, allosteric (dimerisation) domain"/>
    <property type="match status" value="1"/>
</dbReference>
<evidence type="ECO:0000256" key="8">
    <source>
        <dbReference type="ARBA" id="ARBA00022723"/>
    </source>
</evidence>
<feature type="region of interest" description="Regulatory domain" evidence="10">
    <location>
        <begin position="436"/>
        <end position="555"/>
    </location>
</feature>
<evidence type="ECO:0000313" key="12">
    <source>
        <dbReference type="EMBL" id="ORC34177.1"/>
    </source>
</evidence>
<dbReference type="Gene3D" id="3.30.160.270">
    <property type="match status" value="1"/>
</dbReference>
<sequence>MNYTKYRRYEPIPLPDRTWPDRIIEKAPIWCSVDLRDGNQALSVPMNMEKKLMMFKLLTDIGFKEIEVGFPSSAEIEYNFMRKLIEDKLIPEDVTVQVLVQAREHLIRRTFDSLKGVKNAVVHIYNSTSTSQRRLVFKKSRKEIIDIAVSGARLVKELGDAEENPGIRYEYSPESFTGTEMDFAAEICNAVIDVLQPTPDHQMVINLPATVEAHTPNIHADQIEWMCRHLDKRDSVQVSLHTHNDRGTGIAATELALLAGADRVEGTLFGNGERTGNADLVTIALNMFSQGIDPGLDFTDINYVRDVYRYCTGMDVHPRHPYVGELVYTAFSGSHQDAINKGMHARTDGESQIWDVPYLPIDPRDVGRSYKSIVRINSQSGKGGVAYIMDTEFGFSLPKAMHPEFGLLIQKETDKREEELVPEEIWAVFEENYLNTTVPFALEDVNVRMETDKASGKHMANVTGKILKNGKALDIEGRGNGPIDAFVHGLKQYVDFDFQFESFDEHAIKEGADAQAVAYISVITGDNRRVFGAGIDTDITFASYKAILSAINRVG</sequence>
<dbReference type="GO" id="GO:0000287">
    <property type="term" value="F:magnesium ion binding"/>
    <property type="evidence" value="ECO:0007669"/>
    <property type="project" value="UniProtKB-UniRule"/>
</dbReference>
<dbReference type="InterPro" id="IPR013709">
    <property type="entry name" value="2-isopropylmalate_synth_dimer"/>
</dbReference>
<keyword evidence="6 10" id="KW-0028">Amino-acid biosynthesis</keyword>
<comment type="catalytic activity">
    <reaction evidence="1 10">
        <text>3-methyl-2-oxobutanoate + acetyl-CoA + H2O = (2S)-2-isopropylmalate + CoA + H(+)</text>
        <dbReference type="Rhea" id="RHEA:21524"/>
        <dbReference type="ChEBI" id="CHEBI:1178"/>
        <dbReference type="ChEBI" id="CHEBI:11851"/>
        <dbReference type="ChEBI" id="CHEBI:15377"/>
        <dbReference type="ChEBI" id="CHEBI:15378"/>
        <dbReference type="ChEBI" id="CHEBI:57287"/>
        <dbReference type="ChEBI" id="CHEBI:57288"/>
        <dbReference type="EC" id="2.3.3.13"/>
    </reaction>
</comment>
<feature type="domain" description="Pyruvate carboxyltransferase" evidence="11">
    <location>
        <begin position="28"/>
        <end position="302"/>
    </location>
</feature>
<keyword evidence="5 10" id="KW-0432">Leucine biosynthesis</keyword>
<dbReference type="Pfam" id="PF22615">
    <property type="entry name" value="IPMS_D2"/>
    <property type="match status" value="1"/>
</dbReference>
<gene>
    <name evidence="10" type="primary">leuA</name>
    <name evidence="12" type="ORF">B4O97_13700</name>
</gene>
<dbReference type="GO" id="GO:0003985">
    <property type="term" value="F:acetyl-CoA C-acetyltransferase activity"/>
    <property type="evidence" value="ECO:0007669"/>
    <property type="project" value="UniProtKB-UniRule"/>
</dbReference>
<dbReference type="GO" id="GO:0005737">
    <property type="term" value="C:cytoplasm"/>
    <property type="evidence" value="ECO:0007669"/>
    <property type="project" value="UniProtKB-SubCell"/>
</dbReference>
<dbReference type="NCBIfam" id="TIGR00970">
    <property type="entry name" value="leuA_yeast"/>
    <property type="match status" value="1"/>
</dbReference>
<dbReference type="STRING" id="1963862.B4O97_13700"/>
<dbReference type="InterPro" id="IPR039371">
    <property type="entry name" value="LeuA_N_DRE-TIM"/>
</dbReference>
<evidence type="ECO:0000259" key="11">
    <source>
        <dbReference type="PROSITE" id="PS50991"/>
    </source>
</evidence>
<dbReference type="Pfam" id="PF00682">
    <property type="entry name" value="HMGL-like"/>
    <property type="match status" value="1"/>
</dbReference>
<keyword evidence="10" id="KW-0963">Cytoplasm</keyword>
<dbReference type="InterPro" id="IPR036230">
    <property type="entry name" value="LeuA_allosteric_dom_sf"/>
</dbReference>
<dbReference type="SUPFAM" id="SSF89000">
    <property type="entry name" value="post-HMGL domain-like"/>
    <property type="match status" value="1"/>
</dbReference>